<keyword evidence="4" id="KW-1185">Reference proteome</keyword>
<organism evidence="3 4">
    <name type="scientific">Helobdella robusta</name>
    <name type="common">Californian leech</name>
    <dbReference type="NCBI Taxonomy" id="6412"/>
    <lineage>
        <taxon>Eukaryota</taxon>
        <taxon>Metazoa</taxon>
        <taxon>Spiralia</taxon>
        <taxon>Lophotrochozoa</taxon>
        <taxon>Annelida</taxon>
        <taxon>Clitellata</taxon>
        <taxon>Hirudinea</taxon>
        <taxon>Rhynchobdellida</taxon>
        <taxon>Glossiphoniidae</taxon>
        <taxon>Helobdella</taxon>
    </lineage>
</organism>
<dbReference type="EnsemblMetazoa" id="HelroT159408">
    <property type="protein sequence ID" value="HelroP159408"/>
    <property type="gene ID" value="HelroG159408"/>
</dbReference>
<evidence type="ECO:0000313" key="2">
    <source>
        <dbReference type="EMBL" id="ESO12821.1"/>
    </source>
</evidence>
<dbReference type="GeneID" id="20198304"/>
<dbReference type="CTD" id="20198304"/>
<feature type="signal peptide" evidence="1">
    <location>
        <begin position="1"/>
        <end position="25"/>
    </location>
</feature>
<evidence type="ECO:0000313" key="4">
    <source>
        <dbReference type="Proteomes" id="UP000015101"/>
    </source>
</evidence>
<gene>
    <name evidence="3" type="primary">20198304</name>
    <name evidence="2" type="ORF">HELRODRAFT_159408</name>
</gene>
<reference evidence="2 4" key="2">
    <citation type="journal article" date="2013" name="Nature">
        <title>Insights into bilaterian evolution from three spiralian genomes.</title>
        <authorList>
            <person name="Simakov O."/>
            <person name="Marletaz F."/>
            <person name="Cho S.J."/>
            <person name="Edsinger-Gonzales E."/>
            <person name="Havlak P."/>
            <person name="Hellsten U."/>
            <person name="Kuo D.H."/>
            <person name="Larsson T."/>
            <person name="Lv J."/>
            <person name="Arendt D."/>
            <person name="Savage R."/>
            <person name="Osoegawa K."/>
            <person name="de Jong P."/>
            <person name="Grimwood J."/>
            <person name="Chapman J.A."/>
            <person name="Shapiro H."/>
            <person name="Aerts A."/>
            <person name="Otillar R.P."/>
            <person name="Terry A.Y."/>
            <person name="Boore J.L."/>
            <person name="Grigoriev I.V."/>
            <person name="Lindberg D.R."/>
            <person name="Seaver E.C."/>
            <person name="Weisblat D.A."/>
            <person name="Putnam N.H."/>
            <person name="Rokhsar D.S."/>
        </authorList>
    </citation>
    <scope>NUCLEOTIDE SEQUENCE</scope>
</reference>
<dbReference type="HOGENOM" id="CLU_2123707_0_0_1"/>
<proteinExistence type="predicted"/>
<name>T1EP04_HELRO</name>
<sequence length="114" mass="13269">MHGVVCYSQILIVLLTLATWHSSFSASTRQALSNSNNELLGYEEDVESSANPYDLSRNYYSQNFKNEPEFSSDLLNYQHEKVKDKRIHDLLRMGKRLDKLKMGRRNNLDLLRMG</sequence>
<dbReference type="InParanoid" id="T1EP04"/>
<protein>
    <recommendedName>
        <fullName evidence="5">Corticotropin-releasing factor domain-containing protein</fullName>
    </recommendedName>
</protein>
<keyword evidence="1" id="KW-0732">Signal</keyword>
<evidence type="ECO:0000256" key="1">
    <source>
        <dbReference type="SAM" id="SignalP"/>
    </source>
</evidence>
<dbReference type="AlphaFoldDB" id="T1EP04"/>
<reference evidence="3" key="3">
    <citation type="submission" date="2015-06" db="UniProtKB">
        <authorList>
            <consortium name="EnsemblMetazoa"/>
        </authorList>
    </citation>
    <scope>IDENTIFICATION</scope>
</reference>
<dbReference type="Proteomes" id="UP000015101">
    <property type="component" value="Unassembled WGS sequence"/>
</dbReference>
<reference evidence="4" key="1">
    <citation type="submission" date="2012-12" db="EMBL/GenBank/DDBJ databases">
        <authorList>
            <person name="Hellsten U."/>
            <person name="Grimwood J."/>
            <person name="Chapman J.A."/>
            <person name="Shapiro H."/>
            <person name="Aerts A."/>
            <person name="Otillar R.P."/>
            <person name="Terry A.Y."/>
            <person name="Boore J.L."/>
            <person name="Simakov O."/>
            <person name="Marletaz F."/>
            <person name="Cho S.-J."/>
            <person name="Edsinger-Gonzales E."/>
            <person name="Havlak P."/>
            <person name="Kuo D.-H."/>
            <person name="Larsson T."/>
            <person name="Lv J."/>
            <person name="Arendt D."/>
            <person name="Savage R."/>
            <person name="Osoegawa K."/>
            <person name="de Jong P."/>
            <person name="Lindberg D.R."/>
            <person name="Seaver E.C."/>
            <person name="Weisblat D.A."/>
            <person name="Putnam N.H."/>
            <person name="Grigoriev I.V."/>
            <person name="Rokhsar D.S."/>
        </authorList>
    </citation>
    <scope>NUCLEOTIDE SEQUENCE</scope>
</reference>
<evidence type="ECO:0008006" key="5">
    <source>
        <dbReference type="Google" id="ProtNLM"/>
    </source>
</evidence>
<accession>T1EP04</accession>
<feature type="chain" id="PRO_5010979905" description="Corticotropin-releasing factor domain-containing protein" evidence="1">
    <location>
        <begin position="26"/>
        <end position="114"/>
    </location>
</feature>
<dbReference type="EMBL" id="AMQM01000246">
    <property type="status" value="NOT_ANNOTATED_CDS"/>
    <property type="molecule type" value="Genomic_DNA"/>
</dbReference>
<evidence type="ECO:0000313" key="3">
    <source>
        <dbReference type="EnsemblMetazoa" id="HelroP159408"/>
    </source>
</evidence>
<dbReference type="KEGG" id="hro:HELRODRAFT_159408"/>
<dbReference type="RefSeq" id="XP_009009541.1">
    <property type="nucleotide sequence ID" value="XM_009011293.1"/>
</dbReference>
<dbReference type="EMBL" id="KB095811">
    <property type="protein sequence ID" value="ESO12821.1"/>
    <property type="molecule type" value="Genomic_DNA"/>
</dbReference>